<feature type="domain" description="MurNAc-LAA" evidence="5">
    <location>
        <begin position="226"/>
        <end position="346"/>
    </location>
</feature>
<dbReference type="PANTHER" id="PTHR30404">
    <property type="entry name" value="N-ACETYLMURAMOYL-L-ALANINE AMIDASE"/>
    <property type="match status" value="1"/>
</dbReference>
<feature type="signal peptide" evidence="4">
    <location>
        <begin position="1"/>
        <end position="20"/>
    </location>
</feature>
<evidence type="ECO:0000256" key="2">
    <source>
        <dbReference type="ARBA" id="ARBA00011901"/>
    </source>
</evidence>
<dbReference type="Proteomes" id="UP001319827">
    <property type="component" value="Chromosome"/>
</dbReference>
<dbReference type="PANTHER" id="PTHR30404:SF0">
    <property type="entry name" value="N-ACETYLMURAMOYL-L-ALANINE AMIDASE AMIC"/>
    <property type="match status" value="1"/>
</dbReference>
<dbReference type="InterPro" id="IPR050695">
    <property type="entry name" value="N-acetylmuramoyl_amidase_3"/>
</dbReference>
<dbReference type="EC" id="3.5.1.28" evidence="2"/>
<evidence type="ECO:0000256" key="4">
    <source>
        <dbReference type="SAM" id="SignalP"/>
    </source>
</evidence>
<dbReference type="InterPro" id="IPR002508">
    <property type="entry name" value="MurNAc-LAA_cat"/>
</dbReference>
<reference evidence="6 7" key="2">
    <citation type="journal article" date="2021" name="Int. J. Syst. Evol. Microbiol.">
        <title>Isolation and Polyphasic Characterization of Desulfuromonas versatilis sp. Nov., an Electrogenic Bacteria Capable of Versatile Metabolism Isolated from a Graphene Oxide-Reducing Enrichment Culture.</title>
        <authorList>
            <person name="Xie L."/>
            <person name="Yoshida N."/>
            <person name="Ishii S."/>
            <person name="Meng L."/>
        </authorList>
    </citation>
    <scope>NUCLEOTIDE SEQUENCE [LARGE SCALE GENOMIC DNA]</scope>
    <source>
        <strain evidence="6 7">NIT-T3</strain>
    </source>
</reference>
<dbReference type="RefSeq" id="WP_221249004.1">
    <property type="nucleotide sequence ID" value="NZ_AP024355.1"/>
</dbReference>
<dbReference type="SUPFAM" id="SSF55383">
    <property type="entry name" value="Copper amine oxidase, domain N"/>
    <property type="match status" value="1"/>
</dbReference>
<feature type="chain" id="PRO_5046256678" description="N-acetylmuramoyl-L-alanine amidase" evidence="4">
    <location>
        <begin position="21"/>
        <end position="357"/>
    </location>
</feature>
<dbReference type="CDD" id="cd02696">
    <property type="entry name" value="MurNAc-LAA"/>
    <property type="match status" value="1"/>
</dbReference>
<proteinExistence type="predicted"/>
<dbReference type="Pfam" id="PF01520">
    <property type="entry name" value="Amidase_3"/>
    <property type="match status" value="1"/>
</dbReference>
<keyword evidence="3" id="KW-0378">Hydrolase</keyword>
<keyword evidence="7" id="KW-1185">Reference proteome</keyword>
<protein>
    <recommendedName>
        <fullName evidence="2">N-acetylmuramoyl-L-alanine amidase</fullName>
        <ecNumber evidence="2">3.5.1.28</ecNumber>
    </recommendedName>
</protein>
<dbReference type="SMART" id="SM00646">
    <property type="entry name" value="Ami_3"/>
    <property type="match status" value="1"/>
</dbReference>
<sequence>MLRSFWVSLLLLLLASPAAAVVELALGNQAPVTINEVYMRDGVAFLPVDEVLAALQLSGKWDSVDHVYTIKTPFGNARISPGSNYLRLTERFIPLEHPPRFIDGRLRISEDFLTVHFPNLLTQSVYYRNLNPQTETLVEEQTPLDQLFALLLRKKGAGTAAPLRAVAIDPGHGGQETGALGIGAVKEKDIALGVAKRLEKLLKMNMGIPVYLSRDGDYSLSTQQRLEAAAKTDVDALIQLHAQAALSGQPQGINLVIRPQEEFAGQTVPGAQGDSMRLARRLRDAFNGQGLEVAGIYQAPLLPLGRGNLPTVLVEMGYLTNAADQALLSSPEGQERLAAALFQGVRNFAEELKETAQ</sequence>
<accession>A0ABM8HXY6</accession>
<evidence type="ECO:0000313" key="6">
    <source>
        <dbReference type="EMBL" id="BCR05586.1"/>
    </source>
</evidence>
<dbReference type="Gene3D" id="3.40.630.40">
    <property type="entry name" value="Zn-dependent exopeptidases"/>
    <property type="match status" value="1"/>
</dbReference>
<dbReference type="InterPro" id="IPR036582">
    <property type="entry name" value="Mao_N_sf"/>
</dbReference>
<evidence type="ECO:0000256" key="1">
    <source>
        <dbReference type="ARBA" id="ARBA00001561"/>
    </source>
</evidence>
<dbReference type="Pfam" id="PF07833">
    <property type="entry name" value="Cu_amine_oxidN1"/>
    <property type="match status" value="1"/>
</dbReference>
<evidence type="ECO:0000259" key="5">
    <source>
        <dbReference type="SMART" id="SM00646"/>
    </source>
</evidence>
<comment type="catalytic activity">
    <reaction evidence="1">
        <text>Hydrolyzes the link between N-acetylmuramoyl residues and L-amino acid residues in certain cell-wall glycopeptides.</text>
        <dbReference type="EC" id="3.5.1.28"/>
    </reaction>
</comment>
<gene>
    <name evidence="6" type="ORF">DESUT3_26550</name>
</gene>
<evidence type="ECO:0000256" key="3">
    <source>
        <dbReference type="ARBA" id="ARBA00022801"/>
    </source>
</evidence>
<evidence type="ECO:0000313" key="7">
    <source>
        <dbReference type="Proteomes" id="UP001319827"/>
    </source>
</evidence>
<dbReference type="EMBL" id="AP024355">
    <property type="protein sequence ID" value="BCR05586.1"/>
    <property type="molecule type" value="Genomic_DNA"/>
</dbReference>
<dbReference type="InterPro" id="IPR012854">
    <property type="entry name" value="Cu_amine_oxidase-like_N"/>
</dbReference>
<name>A0ABM8HXY6_9BACT</name>
<organism evidence="6 7">
    <name type="scientific">Desulfuromonas versatilis</name>
    <dbReference type="NCBI Taxonomy" id="2802975"/>
    <lineage>
        <taxon>Bacteria</taxon>
        <taxon>Pseudomonadati</taxon>
        <taxon>Thermodesulfobacteriota</taxon>
        <taxon>Desulfuromonadia</taxon>
        <taxon>Desulfuromonadales</taxon>
        <taxon>Desulfuromonadaceae</taxon>
        <taxon>Desulfuromonas</taxon>
    </lineage>
</organism>
<dbReference type="SUPFAM" id="SSF53187">
    <property type="entry name" value="Zn-dependent exopeptidases"/>
    <property type="match status" value="1"/>
</dbReference>
<reference evidence="6 7" key="1">
    <citation type="journal article" date="2016" name="C (Basel)">
        <title>Selective Growth of and Electricity Production by Marine Exoelectrogenic Bacteria in Self-Aggregated Hydrogel of Microbially Reduced Graphene Oxide.</title>
        <authorList>
            <person name="Yoshida N."/>
            <person name="Goto Y."/>
            <person name="Miyata Y."/>
        </authorList>
    </citation>
    <scope>NUCLEOTIDE SEQUENCE [LARGE SCALE GENOMIC DNA]</scope>
    <source>
        <strain evidence="6 7">NIT-T3</strain>
    </source>
</reference>
<keyword evidence="4" id="KW-0732">Signal</keyword>